<dbReference type="SUPFAM" id="SSF56112">
    <property type="entry name" value="Protein kinase-like (PK-like)"/>
    <property type="match status" value="1"/>
</dbReference>
<dbReference type="Proteomes" id="UP000829196">
    <property type="component" value="Unassembled WGS sequence"/>
</dbReference>
<dbReference type="SMART" id="SM00220">
    <property type="entry name" value="S_TKc"/>
    <property type="match status" value="1"/>
</dbReference>
<dbReference type="InterPro" id="IPR000719">
    <property type="entry name" value="Prot_kinase_dom"/>
</dbReference>
<protein>
    <recommendedName>
        <fullName evidence="7">Protein kinase domain-containing protein</fullName>
    </recommendedName>
</protein>
<dbReference type="InterPro" id="IPR017441">
    <property type="entry name" value="Protein_kinase_ATP_BS"/>
</dbReference>
<evidence type="ECO:0000313" key="8">
    <source>
        <dbReference type="EMBL" id="KAI0488194.1"/>
    </source>
</evidence>
<keyword evidence="5 6" id="KW-0067">ATP-binding</keyword>
<dbReference type="SMR" id="A0A8T3A0Z0"/>
<keyword evidence="2" id="KW-0808">Transferase</keyword>
<keyword evidence="3 6" id="KW-0547">Nucleotide-binding</keyword>
<dbReference type="InterPro" id="IPR046958">
    <property type="entry name" value="RBK1/2/STUNTED"/>
</dbReference>
<dbReference type="PROSITE" id="PS00108">
    <property type="entry name" value="PROTEIN_KINASE_ST"/>
    <property type="match status" value="1"/>
</dbReference>
<dbReference type="InterPro" id="IPR001245">
    <property type="entry name" value="Ser-Thr/Tyr_kinase_cat_dom"/>
</dbReference>
<dbReference type="Pfam" id="PF07714">
    <property type="entry name" value="PK_Tyr_Ser-Thr"/>
    <property type="match status" value="1"/>
</dbReference>
<name>A0A8T3A0Z0_DENNO</name>
<dbReference type="OrthoDB" id="654677at2759"/>
<dbReference type="PROSITE" id="PS00107">
    <property type="entry name" value="PROTEIN_KINASE_ATP"/>
    <property type="match status" value="1"/>
</dbReference>
<dbReference type="AlphaFoldDB" id="A0A8T3A0Z0"/>
<dbReference type="PANTHER" id="PTHR47987:SF11">
    <property type="entry name" value="RECEPTOR-LIKE CYTOSOLIC SERINE_THREONINE-PROTEIN KINASE RBK1 ISOFORM X1"/>
    <property type="match status" value="1"/>
</dbReference>
<keyword evidence="4" id="KW-0418">Kinase</keyword>
<dbReference type="InterPro" id="IPR011009">
    <property type="entry name" value="Kinase-like_dom_sf"/>
</dbReference>
<dbReference type="InterPro" id="IPR008271">
    <property type="entry name" value="Ser/Thr_kinase_AS"/>
</dbReference>
<keyword evidence="9" id="KW-1185">Reference proteome</keyword>
<evidence type="ECO:0000256" key="1">
    <source>
        <dbReference type="ARBA" id="ARBA00022527"/>
    </source>
</evidence>
<dbReference type="PANTHER" id="PTHR47987">
    <property type="entry name" value="OS08G0249100 PROTEIN"/>
    <property type="match status" value="1"/>
</dbReference>
<feature type="domain" description="Protein kinase" evidence="7">
    <location>
        <begin position="319"/>
        <end position="599"/>
    </location>
</feature>
<evidence type="ECO:0000256" key="2">
    <source>
        <dbReference type="ARBA" id="ARBA00022679"/>
    </source>
</evidence>
<evidence type="ECO:0000256" key="3">
    <source>
        <dbReference type="ARBA" id="ARBA00022741"/>
    </source>
</evidence>
<dbReference type="FunFam" id="3.30.200.20:FF:000268">
    <property type="entry name" value="probable receptor-like serine/threonine-protein kinase At5g57670"/>
    <property type="match status" value="1"/>
</dbReference>
<dbReference type="Gene3D" id="1.10.510.10">
    <property type="entry name" value="Transferase(Phosphotransferase) domain 1"/>
    <property type="match status" value="1"/>
</dbReference>
<proteinExistence type="predicted"/>
<dbReference type="GO" id="GO:0004674">
    <property type="term" value="F:protein serine/threonine kinase activity"/>
    <property type="evidence" value="ECO:0007669"/>
    <property type="project" value="UniProtKB-KW"/>
</dbReference>
<dbReference type="PROSITE" id="PS50011">
    <property type="entry name" value="PROTEIN_KINASE_DOM"/>
    <property type="match status" value="1"/>
</dbReference>
<organism evidence="8 9">
    <name type="scientific">Dendrobium nobile</name>
    <name type="common">Orchid</name>
    <dbReference type="NCBI Taxonomy" id="94219"/>
    <lineage>
        <taxon>Eukaryota</taxon>
        <taxon>Viridiplantae</taxon>
        <taxon>Streptophyta</taxon>
        <taxon>Embryophyta</taxon>
        <taxon>Tracheophyta</taxon>
        <taxon>Spermatophyta</taxon>
        <taxon>Magnoliopsida</taxon>
        <taxon>Liliopsida</taxon>
        <taxon>Asparagales</taxon>
        <taxon>Orchidaceae</taxon>
        <taxon>Epidendroideae</taxon>
        <taxon>Malaxideae</taxon>
        <taxon>Dendrobiinae</taxon>
        <taxon>Dendrobium</taxon>
    </lineage>
</organism>
<comment type="caution">
    <text evidence="8">The sequence shown here is derived from an EMBL/GenBank/DDBJ whole genome shotgun (WGS) entry which is preliminary data.</text>
</comment>
<feature type="binding site" evidence="6">
    <location>
        <position position="347"/>
    </location>
    <ligand>
        <name>ATP</name>
        <dbReference type="ChEBI" id="CHEBI:30616"/>
    </ligand>
</feature>
<dbReference type="EMBL" id="JAGYWB010000019">
    <property type="protein sequence ID" value="KAI0488194.1"/>
    <property type="molecule type" value="Genomic_DNA"/>
</dbReference>
<dbReference type="CDD" id="cd14066">
    <property type="entry name" value="STKc_IRAK"/>
    <property type="match status" value="1"/>
</dbReference>
<dbReference type="GO" id="GO:0005524">
    <property type="term" value="F:ATP binding"/>
    <property type="evidence" value="ECO:0007669"/>
    <property type="project" value="UniProtKB-UniRule"/>
</dbReference>
<dbReference type="Gene3D" id="3.30.200.20">
    <property type="entry name" value="Phosphorylase Kinase, domain 1"/>
    <property type="match status" value="1"/>
</dbReference>
<evidence type="ECO:0000259" key="7">
    <source>
        <dbReference type="PROSITE" id="PS50011"/>
    </source>
</evidence>
<dbReference type="FunFam" id="1.10.510.10:FF:000284">
    <property type="entry name" value="Putative receptor-like serine/threonine-protein kinase"/>
    <property type="match status" value="1"/>
</dbReference>
<evidence type="ECO:0000256" key="6">
    <source>
        <dbReference type="PROSITE-ProRule" id="PRU10141"/>
    </source>
</evidence>
<reference evidence="8" key="1">
    <citation type="journal article" date="2022" name="Front. Genet.">
        <title>Chromosome-Scale Assembly of the Dendrobium nobile Genome Provides Insights Into the Molecular Mechanism of the Biosynthesis of the Medicinal Active Ingredient of Dendrobium.</title>
        <authorList>
            <person name="Xu Q."/>
            <person name="Niu S.-C."/>
            <person name="Li K.-L."/>
            <person name="Zheng P.-J."/>
            <person name="Zhang X.-J."/>
            <person name="Jia Y."/>
            <person name="Liu Y."/>
            <person name="Niu Y.-X."/>
            <person name="Yu L.-H."/>
            <person name="Chen D.-F."/>
            <person name="Zhang G.-Q."/>
        </authorList>
    </citation>
    <scope>NUCLEOTIDE SEQUENCE</scope>
    <source>
        <tissue evidence="8">Leaf</tissue>
    </source>
</reference>
<evidence type="ECO:0000313" key="9">
    <source>
        <dbReference type="Proteomes" id="UP000829196"/>
    </source>
</evidence>
<accession>A0A8T3A0Z0</accession>
<keyword evidence="1" id="KW-0723">Serine/threonine-protein kinase</keyword>
<evidence type="ECO:0000256" key="4">
    <source>
        <dbReference type="ARBA" id="ARBA00022777"/>
    </source>
</evidence>
<sequence length="665" mass="74664">MVVEKGFAEQEKDRKERCIFVGFRIDGDGRKLLGWALANIAKEGDCVMAVNVSPNHPEISRTPTLTLFRILNEFMADHEDLCTRKKIILGGRMARGSSVKRILVKEAEFCGAKTVVLGASKNFSFGCSASVAKYCAKKLPSTVSVIAVHKEQIIFERAANQSKPISGVQGKQNLQSFLRPRIGMDTKLTAPTSARMLSDERKKVAKKSMKESKDYCLISYDKMRKSSRNSVSALSRKLPEPKPGWPLLCKSVTSIEALKDSDERKMSVVQWVMNLPDRSFSSIKPQVNLIKELEIIVALNSSTFKFFKYEELQNSTNYFSTENLIGKGGNSKVYIGCLPNGHQVAIKVSKFSEKSSRDFLLEVDIITRLQHKHVMSLIGICVEDSNPISVYSFFSRGSLEENLHGKRAKTPLDWDMRFKVAVGVAEALNYLHNGCPRPVIHRDVKSSNILLSDECEPVLSDFGLAIWGPTSSPYLTHGDVVGTFGYIAPEYFMYGKVSIKIDVYAFGVVLLELLTGRKPINDESPKGLESLVIWATPILERGDFMELLDPNLDGKYEENQMKRMVFAASLCIRRSARCRPQMNQILEILEGEQEIEPWMSSNVSNLTEQDCHDEEAYPSSSMESHLDLALLDVDDDASVISFEQNHLNSLDEYLQDRWSHSSSFD</sequence>
<evidence type="ECO:0000256" key="5">
    <source>
        <dbReference type="ARBA" id="ARBA00022840"/>
    </source>
</evidence>
<gene>
    <name evidence="8" type="ORF">KFK09_028021</name>
</gene>